<feature type="transmembrane region" description="Helical" evidence="7">
    <location>
        <begin position="206"/>
        <end position="226"/>
    </location>
</feature>
<feature type="domain" description="ABC transmembrane type-1" evidence="8">
    <location>
        <begin position="65"/>
        <end position="279"/>
    </location>
</feature>
<keyword evidence="2 7" id="KW-0813">Transport</keyword>
<reference evidence="10" key="1">
    <citation type="submission" date="2019-09" db="EMBL/GenBank/DDBJ databases">
        <title>Antimicrobial potential of Antarctic Bacteria.</title>
        <authorList>
            <person name="Benaud N."/>
            <person name="Edwards R.J."/>
            <person name="Ferrari B.C."/>
        </authorList>
    </citation>
    <scope>NUCLEOTIDE SEQUENCE [LARGE SCALE GENOMIC DNA]</scope>
    <source>
        <strain evidence="10">INR9</strain>
    </source>
</reference>
<evidence type="ECO:0000313" key="10">
    <source>
        <dbReference type="Proteomes" id="UP000515511"/>
    </source>
</evidence>
<evidence type="ECO:0000256" key="6">
    <source>
        <dbReference type="ARBA" id="ARBA00023136"/>
    </source>
</evidence>
<dbReference type="RefSeq" id="WP_185275836.1">
    <property type="nucleotide sequence ID" value="NZ_CP043641.1"/>
</dbReference>
<evidence type="ECO:0000313" key="9">
    <source>
        <dbReference type="EMBL" id="QNE36399.1"/>
    </source>
</evidence>
<dbReference type="Proteomes" id="UP000515511">
    <property type="component" value="Chromosome"/>
</dbReference>
<keyword evidence="5 7" id="KW-1133">Transmembrane helix</keyword>
<dbReference type="PROSITE" id="PS50928">
    <property type="entry name" value="ABC_TM1"/>
    <property type="match status" value="1"/>
</dbReference>
<comment type="similarity">
    <text evidence="7">Belongs to the binding-protein-dependent transport system permease family.</text>
</comment>
<dbReference type="InterPro" id="IPR050809">
    <property type="entry name" value="UgpAE/MalFG_permease"/>
</dbReference>
<sequence>MQIRGRSAMVLIAPAALIFAVFVIYPLIRGVQLSFTDAIGPSGGNFVGLKNYLHALSDPTVLHALGNTIVYTIVVVIVQNGLALLVAFWLFKLERVRNFVRAGLLLPAMMAFVAVGYLWSYMYSPLGGPIDDVMDALGLHWLEPIWLGDPHTALMSIAAIYIWMFLGYTATIYLANYMAIDPALIEAANLDGAAGWRRFWSIDWRLLAPSFTINITLSVIGSLRVFDLPFIMTQGAPEDATQTLSLVIYNNSFANYQFAYGTTLAVLLLILTIVVGVTQATLLRRREADLA</sequence>
<keyword evidence="4 7" id="KW-0812">Transmembrane</keyword>
<dbReference type="InterPro" id="IPR035906">
    <property type="entry name" value="MetI-like_sf"/>
</dbReference>
<dbReference type="Pfam" id="PF00528">
    <property type="entry name" value="BPD_transp_1"/>
    <property type="match status" value="1"/>
</dbReference>
<dbReference type="PANTHER" id="PTHR43227:SF8">
    <property type="entry name" value="DIACETYLCHITOBIOSE UPTAKE SYSTEM PERMEASE PROTEIN DASB"/>
    <property type="match status" value="1"/>
</dbReference>
<gene>
    <name evidence="9" type="ORF">F1C12_15620</name>
</gene>
<feature type="transmembrane region" description="Helical" evidence="7">
    <location>
        <begin position="7"/>
        <end position="28"/>
    </location>
</feature>
<comment type="subcellular location">
    <subcellularLocation>
        <location evidence="1 7">Cell membrane</location>
        <topology evidence="1 7">Multi-pass membrane protein</topology>
    </subcellularLocation>
</comment>
<dbReference type="KEGG" id="lse:F1C12_15620"/>
<feature type="transmembrane region" description="Helical" evidence="7">
    <location>
        <begin position="258"/>
        <end position="277"/>
    </location>
</feature>
<evidence type="ECO:0000256" key="5">
    <source>
        <dbReference type="ARBA" id="ARBA00022989"/>
    </source>
</evidence>
<keyword evidence="3" id="KW-1003">Cell membrane</keyword>
<organism evidence="9 10">
    <name type="scientific">Leifsonia shinshuensis</name>
    <dbReference type="NCBI Taxonomy" id="150026"/>
    <lineage>
        <taxon>Bacteria</taxon>
        <taxon>Bacillati</taxon>
        <taxon>Actinomycetota</taxon>
        <taxon>Actinomycetes</taxon>
        <taxon>Micrococcales</taxon>
        <taxon>Microbacteriaceae</taxon>
        <taxon>Leifsonia</taxon>
    </lineage>
</organism>
<evidence type="ECO:0000256" key="1">
    <source>
        <dbReference type="ARBA" id="ARBA00004651"/>
    </source>
</evidence>
<evidence type="ECO:0000256" key="7">
    <source>
        <dbReference type="RuleBase" id="RU363032"/>
    </source>
</evidence>
<name>A0A7G6YD34_9MICO</name>
<dbReference type="AlphaFoldDB" id="A0A7G6YD34"/>
<dbReference type="GO" id="GO:0005886">
    <property type="term" value="C:plasma membrane"/>
    <property type="evidence" value="ECO:0007669"/>
    <property type="project" value="UniProtKB-SubCell"/>
</dbReference>
<dbReference type="CDD" id="cd06261">
    <property type="entry name" value="TM_PBP2"/>
    <property type="match status" value="1"/>
</dbReference>
<proteinExistence type="inferred from homology"/>
<dbReference type="PANTHER" id="PTHR43227">
    <property type="entry name" value="BLL4140 PROTEIN"/>
    <property type="match status" value="1"/>
</dbReference>
<evidence type="ECO:0000256" key="2">
    <source>
        <dbReference type="ARBA" id="ARBA00022448"/>
    </source>
</evidence>
<evidence type="ECO:0000256" key="4">
    <source>
        <dbReference type="ARBA" id="ARBA00022692"/>
    </source>
</evidence>
<keyword evidence="6 7" id="KW-0472">Membrane</keyword>
<feature type="transmembrane region" description="Helical" evidence="7">
    <location>
        <begin position="103"/>
        <end position="122"/>
    </location>
</feature>
<protein>
    <submittedName>
        <fullName evidence="9">Sugar ABC transporter permease</fullName>
    </submittedName>
</protein>
<evidence type="ECO:0000256" key="3">
    <source>
        <dbReference type="ARBA" id="ARBA00022475"/>
    </source>
</evidence>
<accession>A0A7G6YD34</accession>
<dbReference type="GO" id="GO:0055085">
    <property type="term" value="P:transmembrane transport"/>
    <property type="evidence" value="ECO:0007669"/>
    <property type="project" value="InterPro"/>
</dbReference>
<evidence type="ECO:0000259" key="8">
    <source>
        <dbReference type="PROSITE" id="PS50928"/>
    </source>
</evidence>
<dbReference type="EMBL" id="CP043641">
    <property type="protein sequence ID" value="QNE36399.1"/>
    <property type="molecule type" value="Genomic_DNA"/>
</dbReference>
<dbReference type="SUPFAM" id="SSF161098">
    <property type="entry name" value="MetI-like"/>
    <property type="match status" value="1"/>
</dbReference>
<dbReference type="InterPro" id="IPR000515">
    <property type="entry name" value="MetI-like"/>
</dbReference>
<dbReference type="Gene3D" id="1.10.3720.10">
    <property type="entry name" value="MetI-like"/>
    <property type="match status" value="1"/>
</dbReference>
<feature type="transmembrane region" description="Helical" evidence="7">
    <location>
        <begin position="69"/>
        <end position="91"/>
    </location>
</feature>
<feature type="transmembrane region" description="Helical" evidence="7">
    <location>
        <begin position="153"/>
        <end position="175"/>
    </location>
</feature>